<feature type="region of interest" description="Disordered" evidence="1">
    <location>
        <begin position="480"/>
        <end position="511"/>
    </location>
</feature>
<feature type="compositionally biased region" description="Low complexity" evidence="1">
    <location>
        <begin position="285"/>
        <end position="303"/>
    </location>
</feature>
<gene>
    <name evidence="3" type="ORF">FISHEDRAFT_56032</name>
</gene>
<evidence type="ECO:0000313" key="4">
    <source>
        <dbReference type="Proteomes" id="UP000054144"/>
    </source>
</evidence>
<feature type="compositionally biased region" description="Basic and acidic residues" evidence="1">
    <location>
        <begin position="483"/>
        <end position="493"/>
    </location>
</feature>
<feature type="compositionally biased region" description="Polar residues" evidence="1">
    <location>
        <begin position="93"/>
        <end position="102"/>
    </location>
</feature>
<feature type="compositionally biased region" description="Low complexity" evidence="1">
    <location>
        <begin position="207"/>
        <end position="218"/>
    </location>
</feature>
<reference evidence="3 4" key="1">
    <citation type="journal article" date="2015" name="Fungal Genet. Biol.">
        <title>Evolution of novel wood decay mechanisms in Agaricales revealed by the genome sequences of Fistulina hepatica and Cylindrobasidium torrendii.</title>
        <authorList>
            <person name="Floudas D."/>
            <person name="Held B.W."/>
            <person name="Riley R."/>
            <person name="Nagy L.G."/>
            <person name="Koehler G."/>
            <person name="Ransdell A.S."/>
            <person name="Younus H."/>
            <person name="Chow J."/>
            <person name="Chiniquy J."/>
            <person name="Lipzen A."/>
            <person name="Tritt A."/>
            <person name="Sun H."/>
            <person name="Haridas S."/>
            <person name="LaButti K."/>
            <person name="Ohm R.A."/>
            <person name="Kues U."/>
            <person name="Blanchette R.A."/>
            <person name="Grigoriev I.V."/>
            <person name="Minto R.E."/>
            <person name="Hibbett D.S."/>
        </authorList>
    </citation>
    <scope>NUCLEOTIDE SEQUENCE [LARGE SCALE GENOMIC DNA]</scope>
    <source>
        <strain evidence="3 4">ATCC 64428</strain>
    </source>
</reference>
<feature type="region of interest" description="Disordered" evidence="1">
    <location>
        <begin position="590"/>
        <end position="658"/>
    </location>
</feature>
<evidence type="ECO:0000313" key="3">
    <source>
        <dbReference type="EMBL" id="KIY52278.1"/>
    </source>
</evidence>
<dbReference type="InterPro" id="IPR013087">
    <property type="entry name" value="Znf_C2H2_type"/>
</dbReference>
<evidence type="ECO:0000256" key="1">
    <source>
        <dbReference type="SAM" id="MobiDB-lite"/>
    </source>
</evidence>
<dbReference type="PROSITE" id="PS00028">
    <property type="entry name" value="ZINC_FINGER_C2H2_1"/>
    <property type="match status" value="1"/>
</dbReference>
<dbReference type="AlphaFoldDB" id="A0A0D7ANC7"/>
<feature type="compositionally biased region" description="Low complexity" evidence="1">
    <location>
        <begin position="175"/>
        <end position="188"/>
    </location>
</feature>
<feature type="compositionally biased region" description="Polar residues" evidence="1">
    <location>
        <begin position="258"/>
        <end position="284"/>
    </location>
</feature>
<protein>
    <recommendedName>
        <fullName evidence="2">C2H2-type domain-containing protein</fullName>
    </recommendedName>
</protein>
<dbReference type="Proteomes" id="UP000054144">
    <property type="component" value="Unassembled WGS sequence"/>
</dbReference>
<feature type="compositionally biased region" description="Low complexity" evidence="1">
    <location>
        <begin position="626"/>
        <end position="639"/>
    </location>
</feature>
<feature type="compositionally biased region" description="Low complexity" evidence="1">
    <location>
        <begin position="377"/>
        <end position="398"/>
    </location>
</feature>
<evidence type="ECO:0000259" key="2">
    <source>
        <dbReference type="PROSITE" id="PS00028"/>
    </source>
</evidence>
<accession>A0A0D7ANC7</accession>
<feature type="domain" description="C2H2-type" evidence="2">
    <location>
        <begin position="796"/>
        <end position="819"/>
    </location>
</feature>
<proteinExistence type="predicted"/>
<keyword evidence="4" id="KW-1185">Reference proteome</keyword>
<sequence length="1019" mass="109413">MPSDHSLQFPDKLPVDEAMRQWFQNQQQIQAAQGMNNHRLIAALEQRVRDGQRAHIDFNNPQSVTTTIPAAQQRFASHQTLTSGDQSGGAPFPTSSYHTSDNAFAPVSRSPPNARIEEVRTTSRNQTLPPAKGASVPAGSSSNVPASPSHSSSNSSQHSRLSRSSKNDMPARQFSSSSTSQRTTSAGSHPVAQTLDSLSPTRASPQASSVSSSGVSGAFVRAKKANAQSHSHAPSGRIRVPWTSDIQPSFGTVPSAGTRLSSMDTSTPATDIPSTSDVSASSKWHTSSSNASIPPSHPSHSVSQIHGDGTALGRGVPSSITGDHSSTVRTPMSRPYQFQYSRRSDQQQRPPQYAQSLTASAYSSSLLNRDGLSSVQAGQVSVQGSQSGVHPSSGSQPGTGAQAALQTHPSRPSASSLATASPYMQTSQTTSLGQARAGASAPADVSMSQSSAQSTVSASMVLQALGRSVDKENRLKRPWTSIDDVHTRDDAKRRSVTPKPVDAPSANGVATAPSIHTSMSLAVEAPEGAASSAATEVMDDGVPVVAGSPIFGNVDANADVVMMDSTVSMAGPPSEPASLDLVDALPVRRMSSSPPAISRSPPASVSKEEIALRASSSPTAVPPSPSTSVSARTPLFLPVSDDDDPDVTDFSLQRRRSPPSGRILRVPVVEIPRPSRALRERMNRLLGVEIIKPTDGSHLQQKKKSLSVPDVEDIEDNEDHVVIIKTGGLNNVRASSSRRFGPRSVLDVRPGNNYNPNILAEDRVFKKSMFTLIQRACHWEQCSFVGNCGNDDIYDCLWSNCAESFYHSDKLAWHVELDHIQISLLCPFDSNHEDDSIAADAKLFQPNIMEPPAIAVGFVFGNFETPFVAQPSISPERHKQIGPKALHGMVVQDHYLLRIRTHQTAPPEEYDFLKSHRKPPQKFGLLNSPDITTYIHKHEYVLWPEKQSEPHIIMSIPKSSDSTDIILAMESDDNSDEEFIFPENSDGADELEQDSGIVGRDGRKENEVVIISSTDTFTV</sequence>
<dbReference type="EMBL" id="KN881644">
    <property type="protein sequence ID" value="KIY52278.1"/>
    <property type="molecule type" value="Genomic_DNA"/>
</dbReference>
<organism evidence="3 4">
    <name type="scientific">Fistulina hepatica ATCC 64428</name>
    <dbReference type="NCBI Taxonomy" id="1128425"/>
    <lineage>
        <taxon>Eukaryota</taxon>
        <taxon>Fungi</taxon>
        <taxon>Dikarya</taxon>
        <taxon>Basidiomycota</taxon>
        <taxon>Agaricomycotina</taxon>
        <taxon>Agaricomycetes</taxon>
        <taxon>Agaricomycetidae</taxon>
        <taxon>Agaricales</taxon>
        <taxon>Fistulinaceae</taxon>
        <taxon>Fistulina</taxon>
    </lineage>
</organism>
<feature type="compositionally biased region" description="Polar residues" evidence="1">
    <location>
        <begin position="318"/>
        <end position="330"/>
    </location>
</feature>
<feature type="region of interest" description="Disordered" evidence="1">
    <location>
        <begin position="377"/>
        <end position="450"/>
    </location>
</feature>
<name>A0A0D7ANC7_9AGAR</name>
<feature type="compositionally biased region" description="Polar residues" evidence="1">
    <location>
        <begin position="404"/>
        <end position="433"/>
    </location>
</feature>
<feature type="compositionally biased region" description="Low complexity" evidence="1">
    <location>
        <begin position="591"/>
        <end position="605"/>
    </location>
</feature>
<feature type="compositionally biased region" description="Low complexity" evidence="1">
    <location>
        <begin position="133"/>
        <end position="164"/>
    </location>
</feature>
<feature type="compositionally biased region" description="Polar residues" evidence="1">
    <location>
        <begin position="194"/>
        <end position="206"/>
    </location>
</feature>
<feature type="region of interest" description="Disordered" evidence="1">
    <location>
        <begin position="77"/>
        <end position="332"/>
    </location>
</feature>